<feature type="non-terminal residue" evidence="1">
    <location>
        <position position="1"/>
    </location>
</feature>
<dbReference type="Proteomes" id="UP001189429">
    <property type="component" value="Unassembled WGS sequence"/>
</dbReference>
<proteinExistence type="predicted"/>
<evidence type="ECO:0000313" key="1">
    <source>
        <dbReference type="EMBL" id="CAK0887267.1"/>
    </source>
</evidence>
<keyword evidence="2" id="KW-1185">Reference proteome</keyword>
<feature type="non-terminal residue" evidence="1">
    <location>
        <position position="149"/>
    </location>
</feature>
<protein>
    <recommendedName>
        <fullName evidence="3">Poly(ADP-ribose) glycohydrolase</fullName>
    </recommendedName>
</protein>
<evidence type="ECO:0000313" key="2">
    <source>
        <dbReference type="Proteomes" id="UP001189429"/>
    </source>
</evidence>
<reference evidence="1" key="1">
    <citation type="submission" date="2023-10" db="EMBL/GenBank/DDBJ databases">
        <authorList>
            <person name="Chen Y."/>
            <person name="Shah S."/>
            <person name="Dougan E. K."/>
            <person name="Thang M."/>
            <person name="Chan C."/>
        </authorList>
    </citation>
    <scope>NUCLEOTIDE SEQUENCE [LARGE SCALE GENOMIC DNA]</scope>
</reference>
<dbReference type="EMBL" id="CAUYUJ010018917">
    <property type="protein sequence ID" value="CAK0887267.1"/>
    <property type="molecule type" value="Genomic_DNA"/>
</dbReference>
<gene>
    <name evidence="1" type="ORF">PCOR1329_LOCUS68375</name>
</gene>
<accession>A0ABN9WL13</accession>
<organism evidence="1 2">
    <name type="scientific">Prorocentrum cordatum</name>
    <dbReference type="NCBI Taxonomy" id="2364126"/>
    <lineage>
        <taxon>Eukaryota</taxon>
        <taxon>Sar</taxon>
        <taxon>Alveolata</taxon>
        <taxon>Dinophyceae</taxon>
        <taxon>Prorocentrales</taxon>
        <taxon>Prorocentraceae</taxon>
        <taxon>Prorocentrum</taxon>
    </lineage>
</organism>
<name>A0ABN9WL13_9DINO</name>
<evidence type="ECO:0008006" key="3">
    <source>
        <dbReference type="Google" id="ProtNLM"/>
    </source>
</evidence>
<comment type="caution">
    <text evidence="1">The sequence shown here is derived from an EMBL/GenBank/DDBJ whole genome shotgun (WGS) entry which is preliminary data.</text>
</comment>
<sequence length="149" mass="16447">RRLLTVGDDWDWFVRSAGNAYPRLKRKLTSEGSFFCGSGSEPAMLVGRSNVLDTFPGGQYRAEFEHTVAEFCAGLDVSVRGPVPRCGDAEVLQRPSPVQLARVYFQMTTTSRLEHIKLCDLIIEGLEGVHLAFAGGEICALVLDRMVLQ</sequence>